<evidence type="ECO:0000313" key="5">
    <source>
        <dbReference type="Proteomes" id="UP000199236"/>
    </source>
</evidence>
<feature type="chain" id="PRO_5011476394" evidence="2">
    <location>
        <begin position="25"/>
        <end position="247"/>
    </location>
</feature>
<dbReference type="SUPFAM" id="SSF56925">
    <property type="entry name" value="OMPA-like"/>
    <property type="match status" value="1"/>
</dbReference>
<proteinExistence type="predicted"/>
<sequence>MSSLKRNLFLSVFGAAMTASVAFAADLPAPPIIEYEPEVPVEIGSGWYLRGDLGVAAYTGAGATWVDSTGTKWHFANEDIENGWLAGIGAGYYFNEKLRGDVTLDYHGKAKFKADAPCAAAPCTTKETLKFSAWTLMLNGYYDIGTWNSITPYVGAGAGMAYLRATDYTTTSGQVFGNKSRVNFAWNVMAGAAFDISDRLKLDANYRLMNFGKARTGHSSNAAQPNPVKFSDLYAHEFRLGLRYDLN</sequence>
<evidence type="ECO:0000259" key="3">
    <source>
        <dbReference type="Pfam" id="PF13505"/>
    </source>
</evidence>
<dbReference type="Pfam" id="PF13505">
    <property type="entry name" value="OMP_b-brl"/>
    <property type="match status" value="1"/>
</dbReference>
<name>A0A1I5HSR6_9HYPH</name>
<protein>
    <submittedName>
        <fullName evidence="4">Opacity protein</fullName>
    </submittedName>
</protein>
<evidence type="ECO:0000256" key="1">
    <source>
        <dbReference type="ARBA" id="ARBA00022729"/>
    </source>
</evidence>
<evidence type="ECO:0000313" key="4">
    <source>
        <dbReference type="EMBL" id="SFO50881.1"/>
    </source>
</evidence>
<feature type="domain" description="Outer membrane protein beta-barrel" evidence="3">
    <location>
        <begin position="44"/>
        <end position="244"/>
    </location>
</feature>
<dbReference type="InterPro" id="IPR011250">
    <property type="entry name" value="OMP/PagP_B-barrel"/>
</dbReference>
<dbReference type="EMBL" id="FOVR01000007">
    <property type="protein sequence ID" value="SFO50881.1"/>
    <property type="molecule type" value="Genomic_DNA"/>
</dbReference>
<gene>
    <name evidence="4" type="ORF">SAMN04488056_10784</name>
</gene>
<dbReference type="STRING" id="655353.SAMN04488056_10784"/>
<dbReference type="InterPro" id="IPR027385">
    <property type="entry name" value="Beta-barrel_OMP"/>
</dbReference>
<dbReference type="AlphaFoldDB" id="A0A1I5HSR6"/>
<keyword evidence="5" id="KW-1185">Reference proteome</keyword>
<accession>A0A1I5HSR6</accession>
<dbReference type="Proteomes" id="UP000199236">
    <property type="component" value="Unassembled WGS sequence"/>
</dbReference>
<dbReference type="Gene3D" id="2.40.160.20">
    <property type="match status" value="1"/>
</dbReference>
<keyword evidence="1 2" id="KW-0732">Signal</keyword>
<feature type="signal peptide" evidence="2">
    <location>
        <begin position="1"/>
        <end position="24"/>
    </location>
</feature>
<reference evidence="4 5" key="1">
    <citation type="submission" date="2016-10" db="EMBL/GenBank/DDBJ databases">
        <authorList>
            <person name="de Groot N.N."/>
        </authorList>
    </citation>
    <scope>NUCLEOTIDE SEQUENCE [LARGE SCALE GENOMIC DNA]</scope>
    <source>
        <strain evidence="4 5">CGMCC 1.9157</strain>
    </source>
</reference>
<evidence type="ECO:0000256" key="2">
    <source>
        <dbReference type="SAM" id="SignalP"/>
    </source>
</evidence>
<organism evidence="4 5">
    <name type="scientific">Cohaesibacter marisflavi</name>
    <dbReference type="NCBI Taxonomy" id="655353"/>
    <lineage>
        <taxon>Bacteria</taxon>
        <taxon>Pseudomonadati</taxon>
        <taxon>Pseudomonadota</taxon>
        <taxon>Alphaproteobacteria</taxon>
        <taxon>Hyphomicrobiales</taxon>
        <taxon>Cohaesibacteraceae</taxon>
    </lineage>
</organism>